<evidence type="ECO:0000256" key="7">
    <source>
        <dbReference type="ARBA" id="ARBA00023114"/>
    </source>
</evidence>
<reference evidence="13" key="1">
    <citation type="submission" date="2017-05" db="EMBL/GenBank/DDBJ databases">
        <title>Draft genome sequence of Geobacter pelophilus, a iron(III)-reducing bacteria.</title>
        <authorList>
            <person name="Aoyagi T."/>
            <person name="Koike H."/>
            <person name="Morita T."/>
            <person name="Sato Y."/>
            <person name="Habe H."/>
            <person name="Hori T."/>
        </authorList>
    </citation>
    <scope>NUCLEOTIDE SEQUENCE [LARGE SCALE GENOMIC DNA]</scope>
    <source>
        <strain evidence="13">Drf2</strain>
    </source>
</reference>
<gene>
    <name evidence="12" type="ORF">GPEL0_01r3988</name>
</gene>
<dbReference type="Proteomes" id="UP000194153">
    <property type="component" value="Unassembled WGS sequence"/>
</dbReference>
<dbReference type="SUPFAM" id="SSF56925">
    <property type="entry name" value="OMPA-like"/>
    <property type="match status" value="1"/>
</dbReference>
<sequence>MKIYPQLVLVPVLLLSMFAQVYAEVKPESFSVSPYVAGYSFLGRDRLETGPAAGLRGGYNFTSHFGLEAVLTYISTEGKAHSGIGDVDALNYHLDMLYHFMPENTLVPYLAMGFGGHWRDYERDGEVNRAAFNYGGGVKYFLTDAMALRGDVRHIVMRDHDETFHNLEYGIGVDFMFGGAKAAPAVAAAPVAAPVAPPVVQPPAEEAPLEPVPAAEPAPGHYKYCVTLQGEFDIDKAEIRPEYRDEVATVGKFMKQYPTTTAVIEGHTDNVGNPEYNLDLSKRRAQAVVDYLADNYGIERSRLEARGFGMARPIATNNTDEGRQANRRIEAIIDCAFDVKEVQPPDRLCMTLLLEFDSGKADIKPQYRNEMAKVGEYMNKYPTTTAVIEGHTDNVGGADYNMKLSQQRADNAVQYLVQNFGIDKSRLSAKGYGYTRRIAYNSTAEGRAKNRRINAVIDCVIKK</sequence>
<comment type="caution">
    <text evidence="12">The sequence shown here is derived from an EMBL/GenBank/DDBJ whole genome shotgun (WGS) entry which is preliminary data.</text>
</comment>
<dbReference type="PANTHER" id="PTHR30329">
    <property type="entry name" value="STATOR ELEMENT OF FLAGELLAR MOTOR COMPLEX"/>
    <property type="match status" value="1"/>
</dbReference>
<evidence type="ECO:0000259" key="11">
    <source>
        <dbReference type="PROSITE" id="PS51123"/>
    </source>
</evidence>
<feature type="domain" description="OmpA-like" evidence="11">
    <location>
        <begin position="219"/>
        <end position="337"/>
    </location>
</feature>
<dbReference type="InterPro" id="IPR006690">
    <property type="entry name" value="OMPA-like_CS"/>
</dbReference>
<keyword evidence="6" id="KW-0406">Ion transport</keyword>
<keyword evidence="3" id="KW-1134">Transmembrane beta strand</keyword>
<dbReference type="InterPro" id="IPR006665">
    <property type="entry name" value="OmpA-like"/>
</dbReference>
<keyword evidence="2" id="KW-0813">Transport</keyword>
<dbReference type="Pfam" id="PF00691">
    <property type="entry name" value="OmpA"/>
    <property type="match status" value="2"/>
</dbReference>
<evidence type="ECO:0000256" key="10">
    <source>
        <dbReference type="PROSITE-ProRule" id="PRU00473"/>
    </source>
</evidence>
<protein>
    <submittedName>
        <fullName evidence="12">Membrane protein</fullName>
    </submittedName>
</protein>
<dbReference type="PROSITE" id="PS51123">
    <property type="entry name" value="OMPA_2"/>
    <property type="match status" value="2"/>
</dbReference>
<dbReference type="EMBL" id="BDQG01000001">
    <property type="protein sequence ID" value="GAW67901.1"/>
    <property type="molecule type" value="Genomic_DNA"/>
</dbReference>
<keyword evidence="13" id="KW-1185">Reference proteome</keyword>
<dbReference type="PROSITE" id="PS01068">
    <property type="entry name" value="OMPA_1"/>
    <property type="match status" value="1"/>
</dbReference>
<feature type="domain" description="OmpA-like" evidence="11">
    <location>
        <begin position="343"/>
        <end position="461"/>
    </location>
</feature>
<evidence type="ECO:0000256" key="3">
    <source>
        <dbReference type="ARBA" id="ARBA00022452"/>
    </source>
</evidence>
<proteinExistence type="predicted"/>
<keyword evidence="4" id="KW-0812">Transmembrane</keyword>
<evidence type="ECO:0000256" key="4">
    <source>
        <dbReference type="ARBA" id="ARBA00022692"/>
    </source>
</evidence>
<keyword evidence="9" id="KW-0998">Cell outer membrane</keyword>
<dbReference type="InterPro" id="IPR036737">
    <property type="entry name" value="OmpA-like_sf"/>
</dbReference>
<evidence type="ECO:0000256" key="2">
    <source>
        <dbReference type="ARBA" id="ARBA00022448"/>
    </source>
</evidence>
<evidence type="ECO:0000256" key="1">
    <source>
        <dbReference type="ARBA" id="ARBA00004571"/>
    </source>
</evidence>
<dbReference type="InterPro" id="IPR027385">
    <property type="entry name" value="Beta-barrel_OMP"/>
</dbReference>
<dbReference type="CDD" id="cd07185">
    <property type="entry name" value="OmpA_C-like"/>
    <property type="match status" value="2"/>
</dbReference>
<evidence type="ECO:0000313" key="12">
    <source>
        <dbReference type="EMBL" id="GAW67901.1"/>
    </source>
</evidence>
<evidence type="ECO:0000256" key="6">
    <source>
        <dbReference type="ARBA" id="ARBA00023065"/>
    </source>
</evidence>
<accession>A0ABQ0MLD5</accession>
<dbReference type="PRINTS" id="PR01021">
    <property type="entry name" value="OMPADOMAIN"/>
</dbReference>
<dbReference type="Pfam" id="PF13505">
    <property type="entry name" value="OMP_b-brl"/>
    <property type="match status" value="1"/>
</dbReference>
<evidence type="ECO:0000256" key="5">
    <source>
        <dbReference type="ARBA" id="ARBA00022729"/>
    </source>
</evidence>
<comment type="subcellular location">
    <subcellularLocation>
        <location evidence="1">Cell outer membrane</location>
        <topology evidence="1">Multi-pass membrane protein</topology>
    </subcellularLocation>
</comment>
<organism evidence="12 13">
    <name type="scientific">Geoanaerobacter pelophilus</name>
    <dbReference type="NCBI Taxonomy" id="60036"/>
    <lineage>
        <taxon>Bacteria</taxon>
        <taxon>Pseudomonadati</taxon>
        <taxon>Thermodesulfobacteriota</taxon>
        <taxon>Desulfuromonadia</taxon>
        <taxon>Geobacterales</taxon>
        <taxon>Geobacteraceae</taxon>
        <taxon>Geoanaerobacter</taxon>
    </lineage>
</organism>
<dbReference type="InterPro" id="IPR050330">
    <property type="entry name" value="Bact_OuterMem_StrucFunc"/>
</dbReference>
<name>A0ABQ0MLD5_9BACT</name>
<dbReference type="SUPFAM" id="SSF103088">
    <property type="entry name" value="OmpA-like"/>
    <property type="match status" value="2"/>
</dbReference>
<dbReference type="PANTHER" id="PTHR30329:SF21">
    <property type="entry name" value="LIPOPROTEIN YIAD-RELATED"/>
    <property type="match status" value="1"/>
</dbReference>
<keyword evidence="8 10" id="KW-0472">Membrane</keyword>
<keyword evidence="7" id="KW-0626">Porin</keyword>
<dbReference type="InterPro" id="IPR006664">
    <property type="entry name" value="OMP_bac"/>
</dbReference>
<evidence type="ECO:0000256" key="9">
    <source>
        <dbReference type="ARBA" id="ARBA00023237"/>
    </source>
</evidence>
<dbReference type="Gene3D" id="2.40.160.20">
    <property type="match status" value="1"/>
</dbReference>
<keyword evidence="5" id="KW-0732">Signal</keyword>
<evidence type="ECO:0000256" key="8">
    <source>
        <dbReference type="ARBA" id="ARBA00023136"/>
    </source>
</evidence>
<dbReference type="InterPro" id="IPR011250">
    <property type="entry name" value="OMP/PagP_B-barrel"/>
</dbReference>
<dbReference type="RefSeq" id="WP_085814102.1">
    <property type="nucleotide sequence ID" value="NZ_BDQG01000001.1"/>
</dbReference>
<evidence type="ECO:0000313" key="13">
    <source>
        <dbReference type="Proteomes" id="UP000194153"/>
    </source>
</evidence>
<dbReference type="Gene3D" id="3.30.1330.60">
    <property type="entry name" value="OmpA-like domain"/>
    <property type="match status" value="2"/>
</dbReference>